<dbReference type="RefSeq" id="WP_146940829.1">
    <property type="nucleotide sequence ID" value="NZ_BJYJ01000005.1"/>
</dbReference>
<proteinExistence type="predicted"/>
<evidence type="ECO:0000313" key="2">
    <source>
        <dbReference type="EMBL" id="GEN75894.1"/>
    </source>
</evidence>
<protein>
    <submittedName>
        <fullName evidence="2">Uncharacterized protein</fullName>
    </submittedName>
</protein>
<keyword evidence="1" id="KW-0812">Transmembrane</keyword>
<gene>
    <name evidence="2" type="ORF">CHA01nite_16340</name>
</gene>
<reference evidence="2 3" key="1">
    <citation type="submission" date="2019-07" db="EMBL/GenBank/DDBJ databases">
        <title>Whole genome shotgun sequence of Chryseobacterium hagamense NBRC 105253.</title>
        <authorList>
            <person name="Hosoyama A."/>
            <person name="Uohara A."/>
            <person name="Ohji S."/>
            <person name="Ichikawa N."/>
        </authorList>
    </citation>
    <scope>NUCLEOTIDE SEQUENCE [LARGE SCALE GENOMIC DNA]</scope>
    <source>
        <strain evidence="2 3">NBRC 105253</strain>
    </source>
</reference>
<keyword evidence="1" id="KW-0472">Membrane</keyword>
<organism evidence="2 3">
    <name type="scientific">Chryseobacterium hagamense</name>
    <dbReference type="NCBI Taxonomy" id="395935"/>
    <lineage>
        <taxon>Bacteria</taxon>
        <taxon>Pseudomonadati</taxon>
        <taxon>Bacteroidota</taxon>
        <taxon>Flavobacteriia</taxon>
        <taxon>Flavobacteriales</taxon>
        <taxon>Weeksellaceae</taxon>
        <taxon>Chryseobacterium group</taxon>
        <taxon>Chryseobacterium</taxon>
    </lineage>
</organism>
<dbReference type="Proteomes" id="UP000321863">
    <property type="component" value="Unassembled WGS sequence"/>
</dbReference>
<dbReference type="OrthoDB" id="1436627at2"/>
<name>A0A511YL19_9FLAO</name>
<dbReference type="AlphaFoldDB" id="A0A511YL19"/>
<evidence type="ECO:0000256" key="1">
    <source>
        <dbReference type="SAM" id="Phobius"/>
    </source>
</evidence>
<dbReference type="EMBL" id="BJYJ01000005">
    <property type="protein sequence ID" value="GEN75894.1"/>
    <property type="molecule type" value="Genomic_DNA"/>
</dbReference>
<evidence type="ECO:0000313" key="3">
    <source>
        <dbReference type="Proteomes" id="UP000321863"/>
    </source>
</evidence>
<keyword evidence="1" id="KW-1133">Transmembrane helix</keyword>
<feature type="transmembrane region" description="Helical" evidence="1">
    <location>
        <begin position="27"/>
        <end position="55"/>
    </location>
</feature>
<keyword evidence="3" id="KW-1185">Reference proteome</keyword>
<sequence>MEALKKSVNLGKENYGTLLATGFTGMLLSWIGIILCGIGFVATAPFFAVVMYSAYCACVGRPVQR</sequence>
<accession>A0A511YL19</accession>
<comment type="caution">
    <text evidence="2">The sequence shown here is derived from an EMBL/GenBank/DDBJ whole genome shotgun (WGS) entry which is preliminary data.</text>
</comment>